<reference evidence="6" key="1">
    <citation type="journal article" date="2014" name="Int. J. Syst. Evol. Microbiol.">
        <title>Complete genome sequence of Corynebacterium casei LMG S-19264T (=DSM 44701T), isolated from a smear-ripened cheese.</title>
        <authorList>
            <consortium name="US DOE Joint Genome Institute (JGI-PGF)"/>
            <person name="Walter F."/>
            <person name="Albersmeier A."/>
            <person name="Kalinowski J."/>
            <person name="Ruckert C."/>
        </authorList>
    </citation>
    <scope>NUCLEOTIDE SEQUENCE</scope>
    <source>
        <strain evidence="6">CGMCC 4.7306</strain>
    </source>
</reference>
<evidence type="ECO:0000313" key="7">
    <source>
        <dbReference type="Proteomes" id="UP000613840"/>
    </source>
</evidence>
<evidence type="ECO:0000259" key="5">
    <source>
        <dbReference type="PROSITE" id="PS50893"/>
    </source>
</evidence>
<comment type="caution">
    <text evidence="6">The sequence shown here is derived from an EMBL/GenBank/DDBJ whole genome shotgun (WGS) entry which is preliminary data.</text>
</comment>
<dbReference type="GO" id="GO:0016887">
    <property type="term" value="F:ATP hydrolysis activity"/>
    <property type="evidence" value="ECO:0007669"/>
    <property type="project" value="InterPro"/>
</dbReference>
<feature type="domain" description="ABC transporter" evidence="5">
    <location>
        <begin position="6"/>
        <end position="232"/>
    </location>
</feature>
<dbReference type="InterPro" id="IPR017871">
    <property type="entry name" value="ABC_transporter-like_CS"/>
</dbReference>
<dbReference type="Pfam" id="PF00005">
    <property type="entry name" value="ABC_tran"/>
    <property type="match status" value="1"/>
</dbReference>
<evidence type="ECO:0000256" key="3">
    <source>
        <dbReference type="ARBA" id="ARBA00022741"/>
    </source>
</evidence>
<keyword evidence="3" id="KW-0547">Nucleotide-binding</keyword>
<dbReference type="SUPFAM" id="SSF52540">
    <property type="entry name" value="P-loop containing nucleoside triphosphate hydrolases"/>
    <property type="match status" value="1"/>
</dbReference>
<name>A0A917SHM0_9ACTN</name>
<evidence type="ECO:0000256" key="2">
    <source>
        <dbReference type="ARBA" id="ARBA00022448"/>
    </source>
</evidence>
<evidence type="ECO:0000256" key="1">
    <source>
        <dbReference type="ARBA" id="ARBA00005417"/>
    </source>
</evidence>
<dbReference type="AlphaFoldDB" id="A0A917SHM0"/>
<reference evidence="6" key="2">
    <citation type="submission" date="2020-09" db="EMBL/GenBank/DDBJ databases">
        <authorList>
            <person name="Sun Q."/>
            <person name="Zhou Y."/>
        </authorList>
    </citation>
    <scope>NUCLEOTIDE SEQUENCE</scope>
    <source>
        <strain evidence="6">CGMCC 4.7306</strain>
    </source>
</reference>
<dbReference type="InterPro" id="IPR003439">
    <property type="entry name" value="ABC_transporter-like_ATP-bd"/>
</dbReference>
<dbReference type="Proteomes" id="UP000613840">
    <property type="component" value="Unassembled WGS sequence"/>
</dbReference>
<keyword evidence="2" id="KW-0813">Transport</keyword>
<dbReference type="PROSITE" id="PS00211">
    <property type="entry name" value="ABC_TRANSPORTER_1"/>
    <property type="match status" value="1"/>
</dbReference>
<dbReference type="SMART" id="SM00382">
    <property type="entry name" value="AAA"/>
    <property type="match status" value="1"/>
</dbReference>
<dbReference type="InterPro" id="IPR027417">
    <property type="entry name" value="P-loop_NTPase"/>
</dbReference>
<accession>A0A917SHM0</accession>
<dbReference type="EMBL" id="BMMZ01000018">
    <property type="protein sequence ID" value="GGL82283.1"/>
    <property type="molecule type" value="Genomic_DNA"/>
</dbReference>
<dbReference type="GO" id="GO:0042626">
    <property type="term" value="F:ATPase-coupled transmembrane transporter activity"/>
    <property type="evidence" value="ECO:0007669"/>
    <property type="project" value="TreeGrafter"/>
</dbReference>
<protein>
    <submittedName>
        <fullName evidence="6">ABC transporter ATP-binding protein</fullName>
    </submittedName>
</protein>
<proteinExistence type="inferred from homology"/>
<dbReference type="CDD" id="cd03225">
    <property type="entry name" value="ABC_cobalt_CbiO_domain1"/>
    <property type="match status" value="1"/>
</dbReference>
<organism evidence="6 7">
    <name type="scientific">Microlunatus endophyticus</name>
    <dbReference type="NCBI Taxonomy" id="1716077"/>
    <lineage>
        <taxon>Bacteria</taxon>
        <taxon>Bacillati</taxon>
        <taxon>Actinomycetota</taxon>
        <taxon>Actinomycetes</taxon>
        <taxon>Propionibacteriales</taxon>
        <taxon>Propionibacteriaceae</taxon>
        <taxon>Microlunatus</taxon>
    </lineage>
</organism>
<dbReference type="InterPro" id="IPR050095">
    <property type="entry name" value="ECF_ABC_transporter_ATP-bd"/>
</dbReference>
<dbReference type="PANTHER" id="PTHR43553:SF24">
    <property type="entry name" value="ENERGY-COUPLING FACTOR TRANSPORTER ATP-BINDING PROTEIN ECFA1"/>
    <property type="match status" value="1"/>
</dbReference>
<dbReference type="PROSITE" id="PS50893">
    <property type="entry name" value="ABC_TRANSPORTER_2"/>
    <property type="match status" value="1"/>
</dbReference>
<evidence type="ECO:0000313" key="6">
    <source>
        <dbReference type="EMBL" id="GGL82283.1"/>
    </source>
</evidence>
<dbReference type="Gene3D" id="3.40.50.300">
    <property type="entry name" value="P-loop containing nucleotide triphosphate hydrolases"/>
    <property type="match status" value="1"/>
</dbReference>
<keyword evidence="4 6" id="KW-0067">ATP-binding</keyword>
<sequence>MAIGPVVLSAVSVVRDERTVLADIDLTLDDRRIAIIGLNGSGKSTLVRLLNGLLLPTSGEVRVGELVTGRDDKRIRRLVGFVFQNPENQIVMPIVADDLRFGARNLGLARAETEARIAAVLAGLGLGRLADRESHSLSGGEKQLVALAAVLVMQPELIIFDEPTTMLDLVNRRRLQQAIDGLEQRAVLVTHDLELAARYQRVIVLHDGRVIKDSGPDEAIASYRDLCDQVVRR</sequence>
<dbReference type="GO" id="GO:0005524">
    <property type="term" value="F:ATP binding"/>
    <property type="evidence" value="ECO:0007669"/>
    <property type="project" value="UniProtKB-KW"/>
</dbReference>
<comment type="similarity">
    <text evidence="1">Belongs to the ABC transporter superfamily.</text>
</comment>
<dbReference type="InterPro" id="IPR015856">
    <property type="entry name" value="ABC_transpr_CbiO/EcfA_su"/>
</dbReference>
<dbReference type="PANTHER" id="PTHR43553">
    <property type="entry name" value="HEAVY METAL TRANSPORTER"/>
    <property type="match status" value="1"/>
</dbReference>
<dbReference type="RefSeq" id="WP_188898202.1">
    <property type="nucleotide sequence ID" value="NZ_BMMZ01000018.1"/>
</dbReference>
<evidence type="ECO:0000256" key="4">
    <source>
        <dbReference type="ARBA" id="ARBA00022840"/>
    </source>
</evidence>
<dbReference type="GO" id="GO:0043190">
    <property type="term" value="C:ATP-binding cassette (ABC) transporter complex"/>
    <property type="evidence" value="ECO:0007669"/>
    <property type="project" value="TreeGrafter"/>
</dbReference>
<gene>
    <name evidence="6" type="ORF">GCM10011575_45620</name>
</gene>
<dbReference type="InterPro" id="IPR003593">
    <property type="entry name" value="AAA+_ATPase"/>
</dbReference>
<keyword evidence="7" id="KW-1185">Reference proteome</keyword>